<proteinExistence type="predicted"/>
<gene>
    <name evidence="1" type="ORF">RDI58_013214</name>
</gene>
<name>A0AAN8YDW2_SOLBU</name>
<reference evidence="1 2" key="1">
    <citation type="submission" date="2024-02" db="EMBL/GenBank/DDBJ databases">
        <title>de novo genome assembly of Solanum bulbocastanum strain 11H21.</title>
        <authorList>
            <person name="Hosaka A.J."/>
        </authorList>
    </citation>
    <scope>NUCLEOTIDE SEQUENCE [LARGE SCALE GENOMIC DNA]</scope>
    <source>
        <tissue evidence="1">Young leaves</tissue>
    </source>
</reference>
<protein>
    <submittedName>
        <fullName evidence="1">Uncharacterized protein</fullName>
    </submittedName>
</protein>
<keyword evidence="2" id="KW-1185">Reference proteome</keyword>
<dbReference type="Proteomes" id="UP001371456">
    <property type="component" value="Unassembled WGS sequence"/>
</dbReference>
<accession>A0AAN8YDW2</accession>
<dbReference type="EMBL" id="JBANQN010000005">
    <property type="protein sequence ID" value="KAK6789415.1"/>
    <property type="molecule type" value="Genomic_DNA"/>
</dbReference>
<sequence>MLRHKYRGCQILV</sequence>
<evidence type="ECO:0000313" key="2">
    <source>
        <dbReference type="Proteomes" id="UP001371456"/>
    </source>
</evidence>
<organism evidence="1 2">
    <name type="scientific">Solanum bulbocastanum</name>
    <name type="common">Wild potato</name>
    <dbReference type="NCBI Taxonomy" id="147425"/>
    <lineage>
        <taxon>Eukaryota</taxon>
        <taxon>Viridiplantae</taxon>
        <taxon>Streptophyta</taxon>
        <taxon>Embryophyta</taxon>
        <taxon>Tracheophyta</taxon>
        <taxon>Spermatophyta</taxon>
        <taxon>Magnoliopsida</taxon>
        <taxon>eudicotyledons</taxon>
        <taxon>Gunneridae</taxon>
        <taxon>Pentapetalae</taxon>
        <taxon>asterids</taxon>
        <taxon>lamiids</taxon>
        <taxon>Solanales</taxon>
        <taxon>Solanaceae</taxon>
        <taxon>Solanoideae</taxon>
        <taxon>Solaneae</taxon>
        <taxon>Solanum</taxon>
    </lineage>
</organism>
<evidence type="ECO:0000313" key="1">
    <source>
        <dbReference type="EMBL" id="KAK6789415.1"/>
    </source>
</evidence>
<comment type="caution">
    <text evidence="1">The sequence shown here is derived from an EMBL/GenBank/DDBJ whole genome shotgun (WGS) entry which is preliminary data.</text>
</comment>